<organism evidence="1">
    <name type="scientific">Brugia malayi</name>
    <name type="common">Filarial nematode worm</name>
    <dbReference type="NCBI Taxonomy" id="6279"/>
    <lineage>
        <taxon>Eukaryota</taxon>
        <taxon>Metazoa</taxon>
        <taxon>Ecdysozoa</taxon>
        <taxon>Nematoda</taxon>
        <taxon>Chromadorea</taxon>
        <taxon>Rhabditida</taxon>
        <taxon>Spirurina</taxon>
        <taxon>Spiruromorpha</taxon>
        <taxon>Filarioidea</taxon>
        <taxon>Onchocercidae</taxon>
        <taxon>Brugia</taxon>
    </lineage>
</organism>
<reference evidence="1" key="2">
    <citation type="submission" date="2012-12" db="EMBL/GenBank/DDBJ databases">
        <authorList>
            <consortium name="WormBase Consortium"/>
            <person name="Ghedin E."/>
            <person name="Paulini M."/>
        </authorList>
    </citation>
    <scope>NUCLEOTIDE SEQUENCE</scope>
    <source>
        <strain evidence="1">FR3</strain>
    </source>
</reference>
<accession>A0A1I9FZJ6</accession>
<name>A0A1I9FZJ6_BRUMA</name>
<evidence type="ECO:0000313" key="1">
    <source>
        <dbReference type="EMBL" id="CDP90643.2"/>
    </source>
</evidence>
<protein>
    <submittedName>
        <fullName evidence="1">Bm7713</fullName>
    </submittedName>
</protein>
<gene>
    <name evidence="1" type="primary">Bm7713</name>
    <name evidence="1" type="ORF">BM_Bm7713</name>
</gene>
<proteinExistence type="predicted"/>
<reference evidence="1" key="1">
    <citation type="journal article" date="2007" name="Science">
        <title>Draft genome of the filarial nematode parasite Brugia malayi.</title>
        <authorList>
            <person name="Ghedin E."/>
            <person name="Wang S."/>
            <person name="Spiro D."/>
            <person name="Caler E."/>
            <person name="Zhao Q."/>
            <person name="Crabtree J."/>
            <person name="Allen J.E."/>
            <person name="Delcher A.L."/>
            <person name="Guiliano D.B."/>
            <person name="Miranda-Saavedra D."/>
            <person name="Angiuoli S.V."/>
            <person name="Creasy T."/>
            <person name="Amedeo P."/>
            <person name="Haas B."/>
            <person name="El-Sayed N.M."/>
            <person name="Wortman J.R."/>
            <person name="Feldblyum T."/>
            <person name="Tallon L."/>
            <person name="Schatz M."/>
            <person name="Shumway M."/>
            <person name="Koo H."/>
            <person name="Salzberg S.L."/>
            <person name="Schobel S."/>
            <person name="Pertea M."/>
            <person name="Pop M."/>
            <person name="White O."/>
            <person name="Barton G.J."/>
            <person name="Carlow C.K."/>
            <person name="Crawford M.J."/>
            <person name="Daub J."/>
            <person name="Dimmic M.W."/>
            <person name="Estes C.F."/>
            <person name="Foster J.M."/>
            <person name="Ganatra M."/>
            <person name="Gregory W.F."/>
            <person name="Johnson N.M."/>
            <person name="Jin J."/>
            <person name="Komuniecki R."/>
            <person name="Korf I."/>
            <person name="Kumar S."/>
            <person name="Laney S."/>
            <person name="Li B.W."/>
            <person name="Li W."/>
            <person name="Lindblom T.H."/>
            <person name="Lustigman S."/>
            <person name="Ma D."/>
            <person name="Maina C.V."/>
            <person name="Martin D.M."/>
            <person name="McCarter J.P."/>
            <person name="McReynolds L."/>
            <person name="Mitreva M."/>
            <person name="Nutman T.B."/>
            <person name="Parkinson J."/>
            <person name="Peregrin-Alvarez J.M."/>
            <person name="Poole C."/>
            <person name="Ren Q."/>
            <person name="Saunders L."/>
            <person name="Sluder A.E."/>
            <person name="Smith K."/>
            <person name="Stanke M."/>
            <person name="Unnasch T.R."/>
            <person name="Ware J."/>
            <person name="Wei A.D."/>
            <person name="Weil G."/>
            <person name="Williams D.J."/>
            <person name="Zhang Y."/>
            <person name="Williams S.A."/>
            <person name="Fraser-Liggett C."/>
            <person name="Slatko B."/>
            <person name="Blaxter M.L."/>
            <person name="Scott A.L."/>
        </authorList>
    </citation>
    <scope>NUCLEOTIDE SEQUENCE</scope>
    <source>
        <strain evidence="1">FR3</strain>
    </source>
</reference>
<sequence length="15" mass="1858">MKILQKSKKNSFIHR</sequence>
<dbReference type="EMBL" id="LN854650">
    <property type="protein sequence ID" value="CDP90643.2"/>
    <property type="molecule type" value="Genomic_DNA"/>
</dbReference>